<reference evidence="2" key="1">
    <citation type="journal article" date="2022" name="bioRxiv">
        <title>Sequencing and chromosome-scale assembly of the giantPleurodeles waltlgenome.</title>
        <authorList>
            <person name="Brown T."/>
            <person name="Elewa A."/>
            <person name="Iarovenko S."/>
            <person name="Subramanian E."/>
            <person name="Araus A.J."/>
            <person name="Petzold A."/>
            <person name="Susuki M."/>
            <person name="Suzuki K.-i.T."/>
            <person name="Hayashi T."/>
            <person name="Toyoda A."/>
            <person name="Oliveira C."/>
            <person name="Osipova E."/>
            <person name="Leigh N.D."/>
            <person name="Simon A."/>
            <person name="Yun M.H."/>
        </authorList>
    </citation>
    <scope>NUCLEOTIDE SEQUENCE</scope>
    <source>
        <strain evidence="2">20211129_DDA</strain>
        <tissue evidence="2">Liver</tissue>
    </source>
</reference>
<accession>A0AAV7UM20</accession>
<gene>
    <name evidence="2" type="ORF">NDU88_006176</name>
</gene>
<feature type="region of interest" description="Disordered" evidence="1">
    <location>
        <begin position="90"/>
        <end position="126"/>
    </location>
</feature>
<proteinExistence type="predicted"/>
<evidence type="ECO:0000313" key="3">
    <source>
        <dbReference type="Proteomes" id="UP001066276"/>
    </source>
</evidence>
<protein>
    <submittedName>
        <fullName evidence="2">Uncharacterized protein</fullName>
    </submittedName>
</protein>
<name>A0AAV7UM20_PLEWA</name>
<dbReference type="Proteomes" id="UP001066276">
    <property type="component" value="Chromosome 3_1"/>
</dbReference>
<organism evidence="2 3">
    <name type="scientific">Pleurodeles waltl</name>
    <name type="common">Iberian ribbed newt</name>
    <dbReference type="NCBI Taxonomy" id="8319"/>
    <lineage>
        <taxon>Eukaryota</taxon>
        <taxon>Metazoa</taxon>
        <taxon>Chordata</taxon>
        <taxon>Craniata</taxon>
        <taxon>Vertebrata</taxon>
        <taxon>Euteleostomi</taxon>
        <taxon>Amphibia</taxon>
        <taxon>Batrachia</taxon>
        <taxon>Caudata</taxon>
        <taxon>Salamandroidea</taxon>
        <taxon>Salamandridae</taxon>
        <taxon>Pleurodelinae</taxon>
        <taxon>Pleurodeles</taxon>
    </lineage>
</organism>
<dbReference type="AlphaFoldDB" id="A0AAV7UM20"/>
<evidence type="ECO:0000313" key="2">
    <source>
        <dbReference type="EMBL" id="KAJ1189431.1"/>
    </source>
</evidence>
<comment type="caution">
    <text evidence="2">The sequence shown here is derived from an EMBL/GenBank/DDBJ whole genome shotgun (WGS) entry which is preliminary data.</text>
</comment>
<keyword evidence="3" id="KW-1185">Reference proteome</keyword>
<sequence>MSASVAVDVLRVLAVGRNREQDEEDGGLQGIAQSMGFFSPRCRNAALIDLLCLPSRDFPVTCRPLCAIRPVEEEDEGGALAALIDCARGCSGSSQDPHDSDTGGIGWQDSLLPDPGPTDSGAVHLGGHVLTWPDHD</sequence>
<evidence type="ECO:0000256" key="1">
    <source>
        <dbReference type="SAM" id="MobiDB-lite"/>
    </source>
</evidence>
<dbReference type="EMBL" id="JANPWB010000005">
    <property type="protein sequence ID" value="KAJ1189431.1"/>
    <property type="molecule type" value="Genomic_DNA"/>
</dbReference>